<sequence length="103" mass="10973">MSSKQAILVTDGLPFGGTVLGEDGEQVLLPIIAEVEWAAAPRKGKNRYPAIKLTAALPPDACPAIDDVSWMQFFRPDGKGGKLLDAKVVLVFEKGTLKVPVKA</sequence>
<comment type="caution">
    <text evidence="1">The sequence shown here is derived from an EMBL/GenBank/DDBJ whole genome shotgun (WGS) entry which is preliminary data.</text>
</comment>
<proteinExistence type="predicted"/>
<dbReference type="EMBL" id="LAZR01006693">
    <property type="protein sequence ID" value="KKM90276.1"/>
    <property type="molecule type" value="Genomic_DNA"/>
</dbReference>
<accession>A0A0F9LTA1</accession>
<evidence type="ECO:0000313" key="1">
    <source>
        <dbReference type="EMBL" id="KKM90276.1"/>
    </source>
</evidence>
<dbReference type="AlphaFoldDB" id="A0A0F9LTA1"/>
<protein>
    <submittedName>
        <fullName evidence="1">Uncharacterized protein</fullName>
    </submittedName>
</protein>
<reference evidence="1" key="1">
    <citation type="journal article" date="2015" name="Nature">
        <title>Complex archaea that bridge the gap between prokaryotes and eukaryotes.</title>
        <authorList>
            <person name="Spang A."/>
            <person name="Saw J.H."/>
            <person name="Jorgensen S.L."/>
            <person name="Zaremba-Niedzwiedzka K."/>
            <person name="Martijn J."/>
            <person name="Lind A.E."/>
            <person name="van Eijk R."/>
            <person name="Schleper C."/>
            <person name="Guy L."/>
            <person name="Ettema T.J."/>
        </authorList>
    </citation>
    <scope>NUCLEOTIDE SEQUENCE</scope>
</reference>
<organism evidence="1">
    <name type="scientific">marine sediment metagenome</name>
    <dbReference type="NCBI Taxonomy" id="412755"/>
    <lineage>
        <taxon>unclassified sequences</taxon>
        <taxon>metagenomes</taxon>
        <taxon>ecological metagenomes</taxon>
    </lineage>
</organism>
<name>A0A0F9LTA1_9ZZZZ</name>
<gene>
    <name evidence="1" type="ORF">LCGC14_1240360</name>
</gene>